<dbReference type="Proteomes" id="UP000283269">
    <property type="component" value="Unassembled WGS sequence"/>
</dbReference>
<name>A0A409X389_PSICY</name>
<dbReference type="AlphaFoldDB" id="A0A409X389"/>
<sequence length="305" mass="34346">YNCLDSVPIITVFTKYDVLVNQFHRKDPTNAERNACVYFSAKIKEFEEDLKTLPISPESISHAKVSMEETNAKAKDMYIHLTNITRNKLQEVGPRLEVAWVTAQQSNARQKIASEGFKKYWKNLGESNAFEGKVLIDCILRLHEDVLKVWNFNDPTRILSGITFTVELIGFVKPLIDNTLDVTSPPESVADFGDAGATQLITLLEKFGLGSRATSYLYDKYQPYPSTAKLLGTYIVNLVLVLHGIFTDTLPVNPPRTLSNDVVTKAIEDRRTALTIHTLDGIDSDAEFNTRPEQVIKKEILKQIP</sequence>
<evidence type="ECO:0000313" key="2">
    <source>
        <dbReference type="Proteomes" id="UP000283269"/>
    </source>
</evidence>
<proteinExistence type="predicted"/>
<reference evidence="1 2" key="1">
    <citation type="journal article" date="2018" name="Evol. Lett.">
        <title>Horizontal gene cluster transfer increased hallucinogenic mushroom diversity.</title>
        <authorList>
            <person name="Reynolds H.T."/>
            <person name="Vijayakumar V."/>
            <person name="Gluck-Thaler E."/>
            <person name="Korotkin H.B."/>
            <person name="Matheny P.B."/>
            <person name="Slot J.C."/>
        </authorList>
    </citation>
    <scope>NUCLEOTIDE SEQUENCE [LARGE SCALE GENOMIC DNA]</scope>
    <source>
        <strain evidence="1 2">2631</strain>
    </source>
</reference>
<dbReference type="OrthoDB" id="391988at2759"/>
<organism evidence="1 2">
    <name type="scientific">Psilocybe cyanescens</name>
    <dbReference type="NCBI Taxonomy" id="93625"/>
    <lineage>
        <taxon>Eukaryota</taxon>
        <taxon>Fungi</taxon>
        <taxon>Dikarya</taxon>
        <taxon>Basidiomycota</taxon>
        <taxon>Agaricomycotina</taxon>
        <taxon>Agaricomycetes</taxon>
        <taxon>Agaricomycetidae</taxon>
        <taxon>Agaricales</taxon>
        <taxon>Agaricineae</taxon>
        <taxon>Strophariaceae</taxon>
        <taxon>Psilocybe</taxon>
    </lineage>
</organism>
<keyword evidence="2" id="KW-1185">Reference proteome</keyword>
<dbReference type="EMBL" id="NHYD01002739">
    <property type="protein sequence ID" value="PPQ85219.1"/>
    <property type="molecule type" value="Genomic_DNA"/>
</dbReference>
<feature type="non-terminal residue" evidence="1">
    <location>
        <position position="1"/>
    </location>
</feature>
<gene>
    <name evidence="1" type="ORF">CVT25_010089</name>
</gene>
<protein>
    <submittedName>
        <fullName evidence="1">Uncharacterized protein</fullName>
    </submittedName>
</protein>
<dbReference type="InParanoid" id="A0A409X389"/>
<comment type="caution">
    <text evidence="1">The sequence shown here is derived from an EMBL/GenBank/DDBJ whole genome shotgun (WGS) entry which is preliminary data.</text>
</comment>
<accession>A0A409X389</accession>
<evidence type="ECO:0000313" key="1">
    <source>
        <dbReference type="EMBL" id="PPQ85219.1"/>
    </source>
</evidence>